<dbReference type="Gene3D" id="1.10.10.10">
    <property type="entry name" value="Winged helix-like DNA-binding domain superfamily/Winged helix DNA-binding domain"/>
    <property type="match status" value="1"/>
</dbReference>
<sequence>MAKENYTKYVLLGMLTTKCRTGYAIKQMIDQSISHFWKISYGQIYPNLKRLVEEGLATVEDTSQEGLPDKKEYQITETGKQVLQEWLKEPISIIPTEKNELLLKLFFSRHQASDSAVKQIRSYQEKLQERLNTYLGIEKIIRTDQDDAEDAMFWLITLDYGQRTTKAILEWCEVSIEKLLKKSEE</sequence>
<dbReference type="SUPFAM" id="SSF46785">
    <property type="entry name" value="Winged helix' DNA-binding domain"/>
    <property type="match status" value="1"/>
</dbReference>
<evidence type="ECO:0000259" key="2">
    <source>
        <dbReference type="Pfam" id="PF10400"/>
    </source>
</evidence>
<keyword evidence="4" id="KW-1185">Reference proteome</keyword>
<name>A0A285D4D6_9BACI</name>
<reference evidence="3 4" key="1">
    <citation type="submission" date="2017-08" db="EMBL/GenBank/DDBJ databases">
        <authorList>
            <person name="de Groot N.N."/>
        </authorList>
    </citation>
    <scope>NUCLEOTIDE SEQUENCE [LARGE SCALE GENOMIC DNA]</scope>
    <source>
        <strain evidence="3 4">JC228</strain>
    </source>
</reference>
<dbReference type="InterPro" id="IPR018309">
    <property type="entry name" value="Tscrpt_reg_PadR_C"/>
</dbReference>
<dbReference type="Proteomes" id="UP000219546">
    <property type="component" value="Unassembled WGS sequence"/>
</dbReference>
<dbReference type="AlphaFoldDB" id="A0A285D4D6"/>
<dbReference type="Pfam" id="PF03551">
    <property type="entry name" value="PadR"/>
    <property type="match status" value="1"/>
</dbReference>
<gene>
    <name evidence="3" type="ORF">SAMN05877753_108112</name>
</gene>
<dbReference type="RefSeq" id="WP_097159749.1">
    <property type="nucleotide sequence ID" value="NZ_JBEPMQ010000008.1"/>
</dbReference>
<dbReference type="Pfam" id="PF10400">
    <property type="entry name" value="Vir_act_alpha_C"/>
    <property type="match status" value="1"/>
</dbReference>
<evidence type="ECO:0000313" key="4">
    <source>
        <dbReference type="Proteomes" id="UP000219546"/>
    </source>
</evidence>
<feature type="domain" description="Transcription regulator PadR N-terminal" evidence="1">
    <location>
        <begin position="11"/>
        <end position="85"/>
    </location>
</feature>
<dbReference type="Gene3D" id="6.10.140.190">
    <property type="match status" value="1"/>
</dbReference>
<feature type="domain" description="Transcription regulator PadR C-terminal" evidence="2">
    <location>
        <begin position="98"/>
        <end position="179"/>
    </location>
</feature>
<accession>A0A285D4D6</accession>
<organism evidence="3 4">
    <name type="scientific">Bacillus oleivorans</name>
    <dbReference type="NCBI Taxonomy" id="1448271"/>
    <lineage>
        <taxon>Bacteria</taxon>
        <taxon>Bacillati</taxon>
        <taxon>Bacillota</taxon>
        <taxon>Bacilli</taxon>
        <taxon>Bacillales</taxon>
        <taxon>Bacillaceae</taxon>
        <taxon>Bacillus</taxon>
    </lineage>
</organism>
<dbReference type="OrthoDB" id="9783723at2"/>
<protein>
    <submittedName>
        <fullName evidence="3">PadR family transcriptional regulator</fullName>
    </submittedName>
</protein>
<dbReference type="PANTHER" id="PTHR43252">
    <property type="entry name" value="TRANSCRIPTIONAL REGULATOR YQJI"/>
    <property type="match status" value="1"/>
</dbReference>
<evidence type="ECO:0000313" key="3">
    <source>
        <dbReference type="EMBL" id="SNX74023.1"/>
    </source>
</evidence>
<dbReference type="PANTHER" id="PTHR43252:SF6">
    <property type="entry name" value="NEGATIVE TRANSCRIPTION REGULATOR PADR"/>
    <property type="match status" value="1"/>
</dbReference>
<dbReference type="InterPro" id="IPR036390">
    <property type="entry name" value="WH_DNA-bd_sf"/>
</dbReference>
<evidence type="ECO:0000259" key="1">
    <source>
        <dbReference type="Pfam" id="PF03551"/>
    </source>
</evidence>
<dbReference type="InterPro" id="IPR036388">
    <property type="entry name" value="WH-like_DNA-bd_sf"/>
</dbReference>
<dbReference type="EMBL" id="OAOP01000008">
    <property type="protein sequence ID" value="SNX74023.1"/>
    <property type="molecule type" value="Genomic_DNA"/>
</dbReference>
<dbReference type="InterPro" id="IPR005149">
    <property type="entry name" value="Tscrpt_reg_PadR_N"/>
</dbReference>
<proteinExistence type="predicted"/>